<dbReference type="PANTHER" id="PTHR31290">
    <property type="entry name" value="UV-DAMAGE ENDONUCLEASE"/>
    <property type="match status" value="1"/>
</dbReference>
<organism evidence="7 8">
    <name type="scientific">Mesobacillus selenatarsenatis</name>
    <dbReference type="NCBI Taxonomy" id="388741"/>
    <lineage>
        <taxon>Bacteria</taxon>
        <taxon>Bacillati</taxon>
        <taxon>Bacillota</taxon>
        <taxon>Bacilli</taxon>
        <taxon>Bacillales</taxon>
        <taxon>Bacillaceae</taxon>
        <taxon>Mesobacillus</taxon>
    </lineage>
</organism>
<evidence type="ECO:0000256" key="5">
    <source>
        <dbReference type="ARBA" id="ARBA00022801"/>
    </source>
</evidence>
<dbReference type="EMBL" id="JAAVUM010000002">
    <property type="protein sequence ID" value="NKE04561.1"/>
    <property type="molecule type" value="Genomic_DNA"/>
</dbReference>
<evidence type="ECO:0000313" key="8">
    <source>
        <dbReference type="Proteomes" id="UP000587942"/>
    </source>
</evidence>
<evidence type="ECO:0000256" key="1">
    <source>
        <dbReference type="ARBA" id="ARBA00022722"/>
    </source>
</evidence>
<keyword evidence="2 7" id="KW-0255">Endonuclease</keyword>
<comment type="caution">
    <text evidence="7">The sequence shown here is derived from an EMBL/GenBank/DDBJ whole genome shotgun (WGS) entry which is preliminary data.</text>
</comment>
<dbReference type="NCBIfam" id="TIGR00629">
    <property type="entry name" value="uvde"/>
    <property type="match status" value="1"/>
</dbReference>
<dbReference type="GO" id="GO:0016787">
    <property type="term" value="F:hydrolase activity"/>
    <property type="evidence" value="ECO:0007669"/>
    <property type="project" value="UniProtKB-KW"/>
</dbReference>
<dbReference type="AlphaFoldDB" id="A0A846TQ59"/>
<dbReference type="InterPro" id="IPR036237">
    <property type="entry name" value="Xyl_isomerase-like_sf"/>
</dbReference>
<dbReference type="SUPFAM" id="SSF51658">
    <property type="entry name" value="Xylose isomerase-like"/>
    <property type="match status" value="1"/>
</dbReference>
<dbReference type="Gene3D" id="3.20.20.150">
    <property type="entry name" value="Divalent-metal-dependent TIM barrel enzymes"/>
    <property type="match status" value="1"/>
</dbReference>
<keyword evidence="5" id="KW-0378">Hydrolase</keyword>
<dbReference type="GO" id="GO:0004519">
    <property type="term" value="F:endonuclease activity"/>
    <property type="evidence" value="ECO:0007669"/>
    <property type="project" value="UniProtKB-KW"/>
</dbReference>
<evidence type="ECO:0000256" key="2">
    <source>
        <dbReference type="ARBA" id="ARBA00022759"/>
    </source>
</evidence>
<dbReference type="PANTHER" id="PTHR31290:SF5">
    <property type="entry name" value="UV-DAMAGE ENDONUCLEASE"/>
    <property type="match status" value="1"/>
</dbReference>
<keyword evidence="4" id="KW-0228">DNA excision</keyword>
<sequence length="319" mass="36358">MIIRLGYVSTAISLWDASPSKALTFARYGQLPKEERHEKLLSVTYQNLVNTERMIHYNIAHDIPLYRFSSSIAPLATHPEVKWDYVTPFREKWLEIGALVKKHGLRTSFHPNQYTLFTSPREEVTANAIIDMEYHYGMLKAMGLENDALINIHIGGAYGNKEETILRFHENFANLPAHIKKITTLENDDKTYNSSETLGACIKEDVAFMFDYHHHMANLCEESLENLLPAGFATWERTGLKPKIHISSPKSEKAYRSHADYVDPDFILPLIEILKGIGQDVDFMIEAKEKDKAALKLVEDLAKIRGVKRIGGAALEWKT</sequence>
<evidence type="ECO:0000256" key="6">
    <source>
        <dbReference type="ARBA" id="ARBA00023204"/>
    </source>
</evidence>
<keyword evidence="6" id="KW-0234">DNA repair</keyword>
<dbReference type="GO" id="GO:0009411">
    <property type="term" value="P:response to UV"/>
    <property type="evidence" value="ECO:0007669"/>
    <property type="project" value="InterPro"/>
</dbReference>
<proteinExistence type="predicted"/>
<dbReference type="GO" id="GO:0006289">
    <property type="term" value="P:nucleotide-excision repair"/>
    <property type="evidence" value="ECO:0007669"/>
    <property type="project" value="InterPro"/>
</dbReference>
<dbReference type="Pfam" id="PF03851">
    <property type="entry name" value="UvdE"/>
    <property type="match status" value="1"/>
</dbReference>
<keyword evidence="1" id="KW-0540">Nuclease</keyword>
<protein>
    <submittedName>
        <fullName evidence="7">UV DNA damage repair endonuclease UvsE</fullName>
    </submittedName>
</protein>
<evidence type="ECO:0000313" key="7">
    <source>
        <dbReference type="EMBL" id="NKE04561.1"/>
    </source>
</evidence>
<dbReference type="InterPro" id="IPR004601">
    <property type="entry name" value="UvdE"/>
</dbReference>
<evidence type="ECO:0000256" key="3">
    <source>
        <dbReference type="ARBA" id="ARBA00022763"/>
    </source>
</evidence>
<gene>
    <name evidence="7" type="primary">uvsE</name>
    <name evidence="7" type="ORF">GWK17_03580</name>
</gene>
<keyword evidence="3" id="KW-0227">DNA damage</keyword>
<name>A0A846TQ59_9BACI</name>
<dbReference type="Proteomes" id="UP000587942">
    <property type="component" value="Unassembled WGS sequence"/>
</dbReference>
<evidence type="ECO:0000256" key="4">
    <source>
        <dbReference type="ARBA" id="ARBA00022769"/>
    </source>
</evidence>
<accession>A0A846TQ59</accession>
<dbReference type="RefSeq" id="WP_167831075.1">
    <property type="nucleotide sequence ID" value="NZ_JAAVUM010000002.1"/>
</dbReference>
<reference evidence="7 8" key="1">
    <citation type="submission" date="2020-03" db="EMBL/GenBank/DDBJ databases">
        <authorList>
            <person name="Sun Q."/>
        </authorList>
    </citation>
    <scope>NUCLEOTIDE SEQUENCE [LARGE SCALE GENOMIC DNA]</scope>
    <source>
        <strain evidence="7 8">KACC 21451</strain>
    </source>
</reference>